<feature type="region of interest" description="Disordered" evidence="1">
    <location>
        <begin position="52"/>
        <end position="82"/>
    </location>
</feature>
<name>A0ABS8WRG8_DATST</name>
<dbReference type="Proteomes" id="UP000823775">
    <property type="component" value="Unassembled WGS sequence"/>
</dbReference>
<keyword evidence="3" id="KW-1185">Reference proteome</keyword>
<evidence type="ECO:0000313" key="2">
    <source>
        <dbReference type="EMBL" id="MCE3052083.1"/>
    </source>
</evidence>
<comment type="caution">
    <text evidence="2">The sequence shown here is derived from an EMBL/GenBank/DDBJ whole genome shotgun (WGS) entry which is preliminary data.</text>
</comment>
<organism evidence="2 3">
    <name type="scientific">Datura stramonium</name>
    <name type="common">Jimsonweed</name>
    <name type="synonym">Common thornapple</name>
    <dbReference type="NCBI Taxonomy" id="4076"/>
    <lineage>
        <taxon>Eukaryota</taxon>
        <taxon>Viridiplantae</taxon>
        <taxon>Streptophyta</taxon>
        <taxon>Embryophyta</taxon>
        <taxon>Tracheophyta</taxon>
        <taxon>Spermatophyta</taxon>
        <taxon>Magnoliopsida</taxon>
        <taxon>eudicotyledons</taxon>
        <taxon>Gunneridae</taxon>
        <taxon>Pentapetalae</taxon>
        <taxon>asterids</taxon>
        <taxon>lamiids</taxon>
        <taxon>Solanales</taxon>
        <taxon>Solanaceae</taxon>
        <taxon>Solanoideae</taxon>
        <taxon>Datureae</taxon>
        <taxon>Datura</taxon>
    </lineage>
</organism>
<reference evidence="2 3" key="1">
    <citation type="journal article" date="2021" name="BMC Genomics">
        <title>Datura genome reveals duplications of psychoactive alkaloid biosynthetic genes and high mutation rate following tissue culture.</title>
        <authorList>
            <person name="Rajewski A."/>
            <person name="Carter-House D."/>
            <person name="Stajich J."/>
            <person name="Litt A."/>
        </authorList>
    </citation>
    <scope>NUCLEOTIDE SEQUENCE [LARGE SCALE GENOMIC DNA]</scope>
    <source>
        <strain evidence="2">AR-01</strain>
    </source>
</reference>
<evidence type="ECO:0000256" key="1">
    <source>
        <dbReference type="SAM" id="MobiDB-lite"/>
    </source>
</evidence>
<protein>
    <submittedName>
        <fullName evidence="2">Uncharacterized protein</fullName>
    </submittedName>
</protein>
<gene>
    <name evidence="2" type="ORF">HAX54_051528</name>
</gene>
<proteinExistence type="predicted"/>
<sequence>MEDALKENQAKIVKTKKLKKRVIVKEEVQPEIILDYDDEEVERDIDDDVAISSKSKKVEASKAPWTEGPGASSRPTDQKAQVHCLTREKRQEILKTQKVLSGRVFDPEIENMEGMTDLMEMIVYHAWRHLFTPSILEFHEKEV</sequence>
<accession>A0ABS8WRG8</accession>
<evidence type="ECO:0000313" key="3">
    <source>
        <dbReference type="Proteomes" id="UP000823775"/>
    </source>
</evidence>
<dbReference type="EMBL" id="JACEIK010009198">
    <property type="protein sequence ID" value="MCE3052083.1"/>
    <property type="molecule type" value="Genomic_DNA"/>
</dbReference>